<protein>
    <recommendedName>
        <fullName evidence="3">NAD(P)-binding protein</fullName>
    </recommendedName>
</protein>
<dbReference type="Proteomes" id="UP000076532">
    <property type="component" value="Unassembled WGS sequence"/>
</dbReference>
<dbReference type="SUPFAM" id="SSF51735">
    <property type="entry name" value="NAD(P)-binding Rossmann-fold domains"/>
    <property type="match status" value="1"/>
</dbReference>
<gene>
    <name evidence="1" type="ORF">FIBSPDRAFT_952435</name>
</gene>
<sequence>MHAHTHPQCIILTDRLAAPLDAVAFELATIDAEIRVVQASVDVSDHTAVGAFFAHLMQVENIGRIDVLFNTAGYLEVRGSSHLTGRLVIYGLTGTDPADFLLFFFSSRSFLPARKQSAVISLGWPMRHNFAAAGGNPDGTTEHKNKQVSGDTAVVITSSASGPLDARPGLSSYSSSKILVNRFCEFLDVEYGLGSPFGAAGLRAFCFHPGDIPTDLPRHLPEEYLGNRRAGEHDSDSPYLGGGFTAWLLTPEADFLRGRYTSATWDVDSLLARKQDISEGDLLKFRVDRV</sequence>
<dbReference type="STRING" id="436010.A0A166LE78"/>
<dbReference type="OrthoDB" id="1933717at2759"/>
<accession>A0A166LE78</accession>
<dbReference type="InterPro" id="IPR036291">
    <property type="entry name" value="NAD(P)-bd_dom_sf"/>
</dbReference>
<dbReference type="AlphaFoldDB" id="A0A166LE78"/>
<reference evidence="1 2" key="1">
    <citation type="journal article" date="2016" name="Mol. Biol. Evol.">
        <title>Comparative Genomics of Early-Diverging Mushroom-Forming Fungi Provides Insights into the Origins of Lignocellulose Decay Capabilities.</title>
        <authorList>
            <person name="Nagy L.G."/>
            <person name="Riley R."/>
            <person name="Tritt A."/>
            <person name="Adam C."/>
            <person name="Daum C."/>
            <person name="Floudas D."/>
            <person name="Sun H."/>
            <person name="Yadav J.S."/>
            <person name="Pangilinan J."/>
            <person name="Larsson K.H."/>
            <person name="Matsuura K."/>
            <person name="Barry K."/>
            <person name="Labutti K."/>
            <person name="Kuo R."/>
            <person name="Ohm R.A."/>
            <person name="Bhattacharya S.S."/>
            <person name="Shirouzu T."/>
            <person name="Yoshinaga Y."/>
            <person name="Martin F.M."/>
            <person name="Grigoriev I.V."/>
            <person name="Hibbett D.S."/>
        </authorList>
    </citation>
    <scope>NUCLEOTIDE SEQUENCE [LARGE SCALE GENOMIC DNA]</scope>
    <source>
        <strain evidence="1 2">CBS 109695</strain>
    </source>
</reference>
<evidence type="ECO:0000313" key="1">
    <source>
        <dbReference type="EMBL" id="KZP22860.1"/>
    </source>
</evidence>
<evidence type="ECO:0000313" key="2">
    <source>
        <dbReference type="Proteomes" id="UP000076532"/>
    </source>
</evidence>
<keyword evidence="2" id="KW-1185">Reference proteome</keyword>
<organism evidence="1 2">
    <name type="scientific">Athelia psychrophila</name>
    <dbReference type="NCBI Taxonomy" id="1759441"/>
    <lineage>
        <taxon>Eukaryota</taxon>
        <taxon>Fungi</taxon>
        <taxon>Dikarya</taxon>
        <taxon>Basidiomycota</taxon>
        <taxon>Agaricomycotina</taxon>
        <taxon>Agaricomycetes</taxon>
        <taxon>Agaricomycetidae</taxon>
        <taxon>Atheliales</taxon>
        <taxon>Atheliaceae</taxon>
        <taxon>Athelia</taxon>
    </lineage>
</organism>
<dbReference type="Gene3D" id="3.40.50.720">
    <property type="entry name" value="NAD(P)-binding Rossmann-like Domain"/>
    <property type="match status" value="1"/>
</dbReference>
<evidence type="ECO:0008006" key="3">
    <source>
        <dbReference type="Google" id="ProtNLM"/>
    </source>
</evidence>
<dbReference type="CDD" id="cd05233">
    <property type="entry name" value="SDR_c"/>
    <property type="match status" value="1"/>
</dbReference>
<name>A0A166LE78_9AGAM</name>
<dbReference type="EMBL" id="KV417536">
    <property type="protein sequence ID" value="KZP22860.1"/>
    <property type="molecule type" value="Genomic_DNA"/>
</dbReference>
<proteinExistence type="predicted"/>